<dbReference type="Proteomes" id="UP001162992">
    <property type="component" value="Chromosome 5"/>
</dbReference>
<sequence length="365" mass="41036">MAPVLPAVDDLPASMVVSVNAKPQLVKDLASQDITCIPDSFILPEHERPCTAIQTEEVQIPVIDLADFHGEGRSKALKEITEACEDWGFFQVINHGVDISTIQNMWAVAREFFDMPLEDKLKYYTDDVTKPTRLGTSYNPTKESKLHWRDYFHQICNPLPDVIETWPDKPASYREVALEYTQALKSLAEQLFAALAESLGLHSTIFKEVFKAPDQHLMLNLYPPCPTPELTFGLASHSDPGGVTILLQDEVEGLQVFHKGDWITVKPITNALVINLGDAVQVFSNGRFKSVNHRALVNVNLRMSIPYFFDPAKDVTLAPFKSLLDENHPPLYREIVFKDHLLGFASKSLVGKFAVDYLKITDDQE</sequence>
<keyword evidence="2" id="KW-1185">Reference proteome</keyword>
<reference evidence="2" key="1">
    <citation type="journal article" date="2024" name="Proc. Natl. Acad. Sci. U.S.A.">
        <title>Extraordinary preservation of gene collinearity over three hundred million years revealed in homosporous lycophytes.</title>
        <authorList>
            <person name="Li C."/>
            <person name="Wickell D."/>
            <person name="Kuo L.Y."/>
            <person name="Chen X."/>
            <person name="Nie B."/>
            <person name="Liao X."/>
            <person name="Peng D."/>
            <person name="Ji J."/>
            <person name="Jenkins J."/>
            <person name="Williams M."/>
            <person name="Shu S."/>
            <person name="Plott C."/>
            <person name="Barry K."/>
            <person name="Rajasekar S."/>
            <person name="Grimwood J."/>
            <person name="Han X."/>
            <person name="Sun S."/>
            <person name="Hou Z."/>
            <person name="He W."/>
            <person name="Dai G."/>
            <person name="Sun C."/>
            <person name="Schmutz J."/>
            <person name="Leebens-Mack J.H."/>
            <person name="Li F.W."/>
            <person name="Wang L."/>
        </authorList>
    </citation>
    <scope>NUCLEOTIDE SEQUENCE [LARGE SCALE GENOMIC DNA]</scope>
    <source>
        <strain evidence="2">cv. PW_Plant_1</strain>
    </source>
</reference>
<evidence type="ECO:0000313" key="1">
    <source>
        <dbReference type="EMBL" id="KAJ7554607.1"/>
    </source>
</evidence>
<protein>
    <submittedName>
        <fullName evidence="1">Uncharacterized protein</fullName>
    </submittedName>
</protein>
<gene>
    <name evidence="1" type="ORF">O6H91_05G000900</name>
</gene>
<proteinExistence type="predicted"/>
<evidence type="ECO:0000313" key="2">
    <source>
        <dbReference type="Proteomes" id="UP001162992"/>
    </source>
</evidence>
<accession>A0ACC2DJZ1</accession>
<comment type="caution">
    <text evidence="1">The sequence shown here is derived from an EMBL/GenBank/DDBJ whole genome shotgun (WGS) entry which is preliminary data.</text>
</comment>
<dbReference type="EMBL" id="CM055096">
    <property type="protein sequence ID" value="KAJ7554607.1"/>
    <property type="molecule type" value="Genomic_DNA"/>
</dbReference>
<name>A0ACC2DJZ1_DIPCM</name>
<organism evidence="1 2">
    <name type="scientific">Diphasiastrum complanatum</name>
    <name type="common">Issler's clubmoss</name>
    <name type="synonym">Lycopodium complanatum</name>
    <dbReference type="NCBI Taxonomy" id="34168"/>
    <lineage>
        <taxon>Eukaryota</taxon>
        <taxon>Viridiplantae</taxon>
        <taxon>Streptophyta</taxon>
        <taxon>Embryophyta</taxon>
        <taxon>Tracheophyta</taxon>
        <taxon>Lycopodiopsida</taxon>
        <taxon>Lycopodiales</taxon>
        <taxon>Lycopodiaceae</taxon>
        <taxon>Lycopodioideae</taxon>
        <taxon>Diphasiastrum</taxon>
    </lineage>
</organism>